<proteinExistence type="predicted"/>
<comment type="caution">
    <text evidence="2">The sequence shown here is derived from an EMBL/GenBank/DDBJ whole genome shotgun (WGS) entry which is preliminary data.</text>
</comment>
<evidence type="ECO:0000313" key="3">
    <source>
        <dbReference type="Proteomes" id="UP000813427"/>
    </source>
</evidence>
<reference evidence="2" key="1">
    <citation type="journal article" date="2021" name="Nat. Commun.">
        <title>Genetic determinants of endophytism in the Arabidopsis root mycobiome.</title>
        <authorList>
            <person name="Mesny F."/>
            <person name="Miyauchi S."/>
            <person name="Thiergart T."/>
            <person name="Pickel B."/>
            <person name="Atanasova L."/>
            <person name="Karlsson M."/>
            <person name="Huettel B."/>
            <person name="Barry K.W."/>
            <person name="Haridas S."/>
            <person name="Chen C."/>
            <person name="Bauer D."/>
            <person name="Andreopoulos W."/>
            <person name="Pangilinan J."/>
            <person name="LaButti K."/>
            <person name="Riley R."/>
            <person name="Lipzen A."/>
            <person name="Clum A."/>
            <person name="Drula E."/>
            <person name="Henrissat B."/>
            <person name="Kohler A."/>
            <person name="Grigoriev I.V."/>
            <person name="Martin F.M."/>
            <person name="Hacquard S."/>
        </authorList>
    </citation>
    <scope>NUCLEOTIDE SEQUENCE</scope>
    <source>
        <strain evidence="2">MPI-SDFR-AT-0068</strain>
    </source>
</reference>
<dbReference type="Proteomes" id="UP000813427">
    <property type="component" value="Unassembled WGS sequence"/>
</dbReference>
<feature type="compositionally biased region" description="Basic and acidic residues" evidence="1">
    <location>
        <begin position="170"/>
        <end position="188"/>
    </location>
</feature>
<evidence type="ECO:0000256" key="1">
    <source>
        <dbReference type="SAM" id="MobiDB-lite"/>
    </source>
</evidence>
<dbReference type="AlphaFoldDB" id="A0A8K0RMI6"/>
<name>A0A8K0RMI6_9HYPO</name>
<evidence type="ECO:0000313" key="2">
    <source>
        <dbReference type="EMBL" id="KAH7232824.1"/>
    </source>
</evidence>
<dbReference type="EMBL" id="JAGPXF010000008">
    <property type="protein sequence ID" value="KAH7232824.1"/>
    <property type="molecule type" value="Genomic_DNA"/>
</dbReference>
<feature type="region of interest" description="Disordered" evidence="1">
    <location>
        <begin position="199"/>
        <end position="233"/>
    </location>
</feature>
<protein>
    <submittedName>
        <fullName evidence="2">Uncharacterized protein</fullName>
    </submittedName>
</protein>
<dbReference type="OrthoDB" id="5431253at2759"/>
<gene>
    <name evidence="2" type="ORF">BKA59DRAFT_517267</name>
</gene>
<feature type="region of interest" description="Disordered" evidence="1">
    <location>
        <begin position="169"/>
        <end position="188"/>
    </location>
</feature>
<accession>A0A8K0RMI6</accession>
<keyword evidence="3" id="KW-1185">Reference proteome</keyword>
<sequence>MQGKGFSKAEPGMFIGGVLAAPNAYMLGRVSPGIYRALKNGGLNEAQTLLELREALVKIAKDLGAEYLARGLSLAKLSYRQLCSIIRADIVYDIKARAAVQELVIGSACFGPQINAELLHDQSFKDVNVYNLGMTFSSINNVCLTLSDCVKIIDEYKIKVDAEAQALNESKMRRDPAEPSKKVEVDEALGKVDELERKNSYEDVETETKDVEDVKKKKKGKDKEKEKMIEKLA</sequence>
<organism evidence="2 3">
    <name type="scientific">Fusarium tricinctum</name>
    <dbReference type="NCBI Taxonomy" id="61284"/>
    <lineage>
        <taxon>Eukaryota</taxon>
        <taxon>Fungi</taxon>
        <taxon>Dikarya</taxon>
        <taxon>Ascomycota</taxon>
        <taxon>Pezizomycotina</taxon>
        <taxon>Sordariomycetes</taxon>
        <taxon>Hypocreomycetidae</taxon>
        <taxon>Hypocreales</taxon>
        <taxon>Nectriaceae</taxon>
        <taxon>Fusarium</taxon>
        <taxon>Fusarium tricinctum species complex</taxon>
    </lineage>
</organism>